<gene>
    <name evidence="2" type="ORF">HMF3257_39215</name>
</gene>
<feature type="transmembrane region" description="Helical" evidence="1">
    <location>
        <begin position="69"/>
        <end position="91"/>
    </location>
</feature>
<sequence length="163" mass="18264">MGETVGVSKARWRYTLAVLRLIRPFASSKISQTPKYTNPEYRTSTSIVQAAMLPTYLKIASRKLIRNKLYSFINVVGLALGICACLVIYLITRYEFSYDNFHPDLDRIYCVDAVVFGGRWHSVPGPMPAAMRREMTGMQTVAAYQTYGASVTIPPDQPTNPST</sequence>
<comment type="caution">
    <text evidence="2">The sequence shown here is derived from an EMBL/GenBank/DDBJ whole genome shotgun (WGS) entry which is preliminary data.</text>
</comment>
<keyword evidence="3" id="KW-1185">Reference proteome</keyword>
<evidence type="ECO:0000313" key="2">
    <source>
        <dbReference type="EMBL" id="RAI72934.1"/>
    </source>
</evidence>
<dbReference type="AlphaFoldDB" id="A0A327NFV7"/>
<accession>A0A327NFV7</accession>
<evidence type="ECO:0000256" key="1">
    <source>
        <dbReference type="SAM" id="Phobius"/>
    </source>
</evidence>
<organism evidence="2 3">
    <name type="scientific">Spirosoma telluris</name>
    <dbReference type="NCBI Taxonomy" id="2183553"/>
    <lineage>
        <taxon>Bacteria</taxon>
        <taxon>Pseudomonadati</taxon>
        <taxon>Bacteroidota</taxon>
        <taxon>Cytophagia</taxon>
        <taxon>Cytophagales</taxon>
        <taxon>Cytophagaceae</taxon>
        <taxon>Spirosoma</taxon>
    </lineage>
</organism>
<dbReference type="Proteomes" id="UP000249016">
    <property type="component" value="Unassembled WGS sequence"/>
</dbReference>
<evidence type="ECO:0008006" key="4">
    <source>
        <dbReference type="Google" id="ProtNLM"/>
    </source>
</evidence>
<proteinExistence type="predicted"/>
<reference evidence="2 3" key="1">
    <citation type="submission" date="2018-06" db="EMBL/GenBank/DDBJ databases">
        <title>Spirosoma sp. HMF3257 Genome sequencing and assembly.</title>
        <authorList>
            <person name="Kang H."/>
            <person name="Cha I."/>
            <person name="Kim H."/>
            <person name="Kang J."/>
            <person name="Joh K."/>
        </authorList>
    </citation>
    <scope>NUCLEOTIDE SEQUENCE [LARGE SCALE GENOMIC DNA]</scope>
    <source>
        <strain evidence="2 3">HMF3257</strain>
    </source>
</reference>
<protein>
    <recommendedName>
        <fullName evidence="4">ABC transporter permease</fullName>
    </recommendedName>
</protein>
<evidence type="ECO:0000313" key="3">
    <source>
        <dbReference type="Proteomes" id="UP000249016"/>
    </source>
</evidence>
<keyword evidence="1" id="KW-0472">Membrane</keyword>
<dbReference type="EMBL" id="QLII01000004">
    <property type="protein sequence ID" value="RAI72934.1"/>
    <property type="molecule type" value="Genomic_DNA"/>
</dbReference>
<keyword evidence="1" id="KW-0812">Transmembrane</keyword>
<dbReference type="OrthoDB" id="983028at2"/>
<keyword evidence="1" id="KW-1133">Transmembrane helix</keyword>
<name>A0A327NFV7_9BACT</name>